<protein>
    <submittedName>
        <fullName evidence="3">TIGR04222 domain-containing membrane protein</fullName>
    </submittedName>
</protein>
<name>A0ABV9VJP4_STRAZ</name>
<keyword evidence="2" id="KW-0812">Transmembrane</keyword>
<sequence length="341" mass="33600">MNALALLLTLAVAASSTLLVLATRRAGLRGSGTALYVHDLSEEAFLSGGPARVVDAALTRMHSDGRLAVGGPGIVAVQRDDARDAVERAVLQELAVAPNGALHTLRETVMRHPAVQEIGDGLAARGLLVAPGESRARRAWALTLGIGCIVGFPVSIALTIGQYALHDGYAGIPFPFFLKVLPALVIGAWAGLATAAAARARLTMAGRRAADSYRLANAHVTDPAHLVATQGLGALPDPELQGQLVAAARQRPTRRTPSASSSSYSPAAAAAFVPVLWCAGVGPGGGGCGGSTGGGGDSGTGSTCSSGSSCGSSGSSCGSSGGSSCSSGSSGGGGSSCGSSS</sequence>
<gene>
    <name evidence="3" type="ORF">ACFPL4_29225</name>
</gene>
<proteinExistence type="predicted"/>
<dbReference type="InterPro" id="IPR026467">
    <property type="entry name" value="Ser/Gly_Cys_C_dom"/>
</dbReference>
<dbReference type="GeneID" id="31233506"/>
<organism evidence="3 4">
    <name type="scientific">Streptomyces atroolivaceus</name>
    <dbReference type="NCBI Taxonomy" id="66869"/>
    <lineage>
        <taxon>Bacteria</taxon>
        <taxon>Bacillati</taxon>
        <taxon>Actinomycetota</taxon>
        <taxon>Actinomycetes</taxon>
        <taxon>Kitasatosporales</taxon>
        <taxon>Streptomycetaceae</taxon>
        <taxon>Streptomyces</taxon>
    </lineage>
</organism>
<feature type="compositionally biased region" description="Gly residues" evidence="1">
    <location>
        <begin position="329"/>
        <end position="341"/>
    </location>
</feature>
<feature type="compositionally biased region" description="Low complexity" evidence="1">
    <location>
        <begin position="300"/>
        <end position="328"/>
    </location>
</feature>
<keyword evidence="2" id="KW-1133">Transmembrane helix</keyword>
<comment type="caution">
    <text evidence="3">The sequence shown here is derived from an EMBL/GenBank/DDBJ whole genome shotgun (WGS) entry which is preliminary data.</text>
</comment>
<feature type="transmembrane region" description="Helical" evidence="2">
    <location>
        <begin position="139"/>
        <end position="164"/>
    </location>
</feature>
<dbReference type="RefSeq" id="WP_033300420.1">
    <property type="nucleotide sequence ID" value="NZ_JBHSJE010000010.1"/>
</dbReference>
<feature type="transmembrane region" description="Helical" evidence="2">
    <location>
        <begin position="176"/>
        <end position="198"/>
    </location>
</feature>
<evidence type="ECO:0000256" key="2">
    <source>
        <dbReference type="SAM" id="Phobius"/>
    </source>
</evidence>
<keyword evidence="4" id="KW-1185">Reference proteome</keyword>
<evidence type="ECO:0000313" key="4">
    <source>
        <dbReference type="Proteomes" id="UP001595908"/>
    </source>
</evidence>
<feature type="region of interest" description="Disordered" evidence="1">
    <location>
        <begin position="293"/>
        <end position="341"/>
    </location>
</feature>
<dbReference type="EMBL" id="JBHSJE010000010">
    <property type="protein sequence ID" value="MFC4982380.1"/>
    <property type="molecule type" value="Genomic_DNA"/>
</dbReference>
<dbReference type="NCBIfam" id="TIGR04222">
    <property type="entry name" value="near_uncomplex"/>
    <property type="match status" value="1"/>
</dbReference>
<reference evidence="4" key="1">
    <citation type="journal article" date="2019" name="Int. J. Syst. Evol. Microbiol.">
        <title>The Global Catalogue of Microorganisms (GCM) 10K type strain sequencing project: providing services to taxonomists for standard genome sequencing and annotation.</title>
        <authorList>
            <consortium name="The Broad Institute Genomics Platform"/>
            <consortium name="The Broad Institute Genome Sequencing Center for Infectious Disease"/>
            <person name="Wu L."/>
            <person name="Ma J."/>
        </authorList>
    </citation>
    <scope>NUCLEOTIDE SEQUENCE [LARGE SCALE GENOMIC DNA]</scope>
    <source>
        <strain evidence="4">ICMP 257</strain>
    </source>
</reference>
<dbReference type="Proteomes" id="UP001595908">
    <property type="component" value="Unassembled WGS sequence"/>
</dbReference>
<accession>A0ABV9VJP4</accession>
<keyword evidence="2" id="KW-0472">Membrane</keyword>
<evidence type="ECO:0000313" key="3">
    <source>
        <dbReference type="EMBL" id="MFC4982380.1"/>
    </source>
</evidence>
<evidence type="ECO:0000256" key="1">
    <source>
        <dbReference type="SAM" id="MobiDB-lite"/>
    </source>
</evidence>